<evidence type="ECO:0000313" key="3">
    <source>
        <dbReference type="EMBL" id="GAA4013938.1"/>
    </source>
</evidence>
<dbReference type="Proteomes" id="UP001501747">
    <property type="component" value="Unassembled WGS sequence"/>
</dbReference>
<dbReference type="RefSeq" id="WP_344877110.1">
    <property type="nucleotide sequence ID" value="NZ_BAABAL010000016.1"/>
</dbReference>
<keyword evidence="4" id="KW-1185">Reference proteome</keyword>
<dbReference type="SUPFAM" id="SSF55961">
    <property type="entry name" value="Bet v1-like"/>
    <property type="match status" value="1"/>
</dbReference>
<dbReference type="InterPro" id="IPR023393">
    <property type="entry name" value="START-like_dom_sf"/>
</dbReference>
<feature type="domain" description="Activator of Hsp90 ATPase homologue 1/2-like C-terminal" evidence="2">
    <location>
        <begin position="15"/>
        <end position="142"/>
    </location>
</feature>
<accession>A0ABP7SMS7</accession>
<evidence type="ECO:0000259" key="2">
    <source>
        <dbReference type="Pfam" id="PF08327"/>
    </source>
</evidence>
<protein>
    <submittedName>
        <fullName evidence="3">SRPBCC family protein</fullName>
    </submittedName>
</protein>
<dbReference type="EMBL" id="BAABAL010000016">
    <property type="protein sequence ID" value="GAA4013938.1"/>
    <property type="molecule type" value="Genomic_DNA"/>
</dbReference>
<evidence type="ECO:0000256" key="1">
    <source>
        <dbReference type="ARBA" id="ARBA00006817"/>
    </source>
</evidence>
<organism evidence="3 4">
    <name type="scientific">Allokutzneria multivorans</name>
    <dbReference type="NCBI Taxonomy" id="1142134"/>
    <lineage>
        <taxon>Bacteria</taxon>
        <taxon>Bacillati</taxon>
        <taxon>Actinomycetota</taxon>
        <taxon>Actinomycetes</taxon>
        <taxon>Pseudonocardiales</taxon>
        <taxon>Pseudonocardiaceae</taxon>
        <taxon>Allokutzneria</taxon>
    </lineage>
</organism>
<gene>
    <name evidence="3" type="ORF">GCM10022247_40940</name>
</gene>
<proteinExistence type="inferred from homology"/>
<reference evidence="4" key="1">
    <citation type="journal article" date="2019" name="Int. J. Syst. Evol. Microbiol.">
        <title>The Global Catalogue of Microorganisms (GCM) 10K type strain sequencing project: providing services to taxonomists for standard genome sequencing and annotation.</title>
        <authorList>
            <consortium name="The Broad Institute Genomics Platform"/>
            <consortium name="The Broad Institute Genome Sequencing Center for Infectious Disease"/>
            <person name="Wu L."/>
            <person name="Ma J."/>
        </authorList>
    </citation>
    <scope>NUCLEOTIDE SEQUENCE [LARGE SCALE GENOMIC DNA]</scope>
    <source>
        <strain evidence="4">JCM 17342</strain>
    </source>
</reference>
<comment type="similarity">
    <text evidence="1">Belongs to the AHA1 family.</text>
</comment>
<dbReference type="CDD" id="cd08900">
    <property type="entry name" value="SRPBCC_CalC_Aha1-like_7"/>
    <property type="match status" value="1"/>
</dbReference>
<comment type="caution">
    <text evidence="3">The sequence shown here is derived from an EMBL/GenBank/DDBJ whole genome shotgun (WGS) entry which is preliminary data.</text>
</comment>
<sequence>MIKHTTFTLERDFPVPPAEVFARWADPQSKATWFAGPKAEHELDFRVGGTEIAKGVNGEGEQLAFEGVYREIVPGERIVYSGVLSVGDTVATVSQTTVQFEASSTGTRLLLTEQGAFLDGHEEPEWRQTGCGSQLDALEKLISDAG</sequence>
<dbReference type="InterPro" id="IPR013538">
    <property type="entry name" value="ASHA1/2-like_C"/>
</dbReference>
<name>A0ABP7SMS7_9PSEU</name>
<dbReference type="Pfam" id="PF08327">
    <property type="entry name" value="AHSA1"/>
    <property type="match status" value="1"/>
</dbReference>
<evidence type="ECO:0000313" key="4">
    <source>
        <dbReference type="Proteomes" id="UP001501747"/>
    </source>
</evidence>
<dbReference type="Gene3D" id="3.30.530.20">
    <property type="match status" value="1"/>
</dbReference>